<proteinExistence type="inferred from homology"/>
<evidence type="ECO:0000256" key="2">
    <source>
        <dbReference type="HAMAP-Rule" id="MF_01940"/>
    </source>
</evidence>
<reference evidence="4" key="1">
    <citation type="submission" date="2016-10" db="EMBL/GenBank/DDBJ databases">
        <authorList>
            <person name="Varghese N."/>
            <person name="Submissions S."/>
        </authorList>
    </citation>
    <scope>NUCLEOTIDE SEQUENCE [LARGE SCALE GENOMIC DNA]</scope>
    <source>
        <strain evidence="4">Gh-105</strain>
    </source>
</reference>
<gene>
    <name evidence="3" type="ORF">SAMN05192565_105192</name>
</gene>
<sequence>MPRLFTGIALPSEVAEHLARARGALEGARWIEPSDYHITLRFLGDVDETVAEALHEGLVAARIRPPLDLVLDGLGVFGNDKPRSLLATVAANLDLSDLQAEHERISRDAGAEPDTRRFTPHVTLARFNRQVRAPQVAHYLAEAGFFPPRPFTATHVTLFSARASTGGGPYLVEAVYPLGG</sequence>
<organism evidence="3 4">
    <name type="scientific">Methylobacterium gossipiicola</name>
    <dbReference type="NCBI Taxonomy" id="582675"/>
    <lineage>
        <taxon>Bacteria</taxon>
        <taxon>Pseudomonadati</taxon>
        <taxon>Pseudomonadota</taxon>
        <taxon>Alphaproteobacteria</taxon>
        <taxon>Hyphomicrobiales</taxon>
        <taxon>Methylobacteriaceae</taxon>
        <taxon>Methylobacterium</taxon>
    </lineage>
</organism>
<dbReference type="OrthoDB" id="9793819at2"/>
<dbReference type="GO" id="GO:0016874">
    <property type="term" value="F:ligase activity"/>
    <property type="evidence" value="ECO:0007669"/>
    <property type="project" value="UniProtKB-KW"/>
</dbReference>
<feature type="short sequence motif" description="HXTX 1" evidence="2">
    <location>
        <begin position="37"/>
        <end position="40"/>
    </location>
</feature>
<dbReference type="GO" id="GO:0004113">
    <property type="term" value="F:2',3'-cyclic-nucleotide 3'-phosphodiesterase activity"/>
    <property type="evidence" value="ECO:0007669"/>
    <property type="project" value="InterPro"/>
</dbReference>
<dbReference type="AlphaFoldDB" id="A0A1I2ST83"/>
<comment type="catalytic activity">
    <reaction evidence="2">
        <text>a 3'-end 2',3'-cyclophospho-ribonucleotide-RNA + H2O = a 3'-end 2'-phospho-ribonucleotide-RNA + H(+)</text>
        <dbReference type="Rhea" id="RHEA:11828"/>
        <dbReference type="Rhea" id="RHEA-COMP:10464"/>
        <dbReference type="Rhea" id="RHEA-COMP:17353"/>
        <dbReference type="ChEBI" id="CHEBI:15377"/>
        <dbReference type="ChEBI" id="CHEBI:15378"/>
        <dbReference type="ChEBI" id="CHEBI:83064"/>
        <dbReference type="ChEBI" id="CHEBI:173113"/>
        <dbReference type="EC" id="3.1.4.58"/>
    </reaction>
</comment>
<evidence type="ECO:0000313" key="4">
    <source>
        <dbReference type="Proteomes" id="UP000199229"/>
    </source>
</evidence>
<dbReference type="GO" id="GO:0008664">
    <property type="term" value="F:RNA 2',3'-cyclic 3'-phosphodiesterase activity"/>
    <property type="evidence" value="ECO:0007669"/>
    <property type="project" value="UniProtKB-EC"/>
</dbReference>
<dbReference type="SUPFAM" id="SSF55144">
    <property type="entry name" value="LigT-like"/>
    <property type="match status" value="1"/>
</dbReference>
<dbReference type="Gene3D" id="3.90.1140.10">
    <property type="entry name" value="Cyclic phosphodiesterase"/>
    <property type="match status" value="1"/>
</dbReference>
<evidence type="ECO:0000256" key="1">
    <source>
        <dbReference type="ARBA" id="ARBA00022801"/>
    </source>
</evidence>
<keyword evidence="1 2" id="KW-0378">Hydrolase</keyword>
<keyword evidence="3" id="KW-0436">Ligase</keyword>
<dbReference type="InterPro" id="IPR004175">
    <property type="entry name" value="RNA_CPDase"/>
</dbReference>
<protein>
    <recommendedName>
        <fullName evidence="2">RNA 2',3'-cyclic phosphodiesterase</fullName>
        <shortName evidence="2">RNA 2',3'-CPDase</shortName>
        <ecNumber evidence="2">3.1.4.58</ecNumber>
    </recommendedName>
</protein>
<dbReference type="Proteomes" id="UP000199229">
    <property type="component" value="Unassembled WGS sequence"/>
</dbReference>
<keyword evidence="4" id="KW-1185">Reference proteome</keyword>
<evidence type="ECO:0000313" key="3">
    <source>
        <dbReference type="EMBL" id="SFG55898.1"/>
    </source>
</evidence>
<feature type="active site" description="Proton acceptor" evidence="2">
    <location>
        <position position="121"/>
    </location>
</feature>
<feature type="short sequence motif" description="HXTX 2" evidence="2">
    <location>
        <begin position="121"/>
        <end position="124"/>
    </location>
</feature>
<dbReference type="RefSeq" id="WP_091970055.1">
    <property type="nucleotide sequence ID" value="NZ_FOPM01000005.1"/>
</dbReference>
<dbReference type="PANTHER" id="PTHR35561:SF1">
    <property type="entry name" value="RNA 2',3'-CYCLIC PHOSPHODIESTERASE"/>
    <property type="match status" value="1"/>
</dbReference>
<name>A0A1I2ST83_9HYPH</name>
<dbReference type="STRING" id="582675.SAMN05192565_105192"/>
<dbReference type="NCBIfam" id="TIGR02258">
    <property type="entry name" value="2_5_ligase"/>
    <property type="match status" value="1"/>
</dbReference>
<dbReference type="Pfam" id="PF13563">
    <property type="entry name" value="2_5_RNA_ligase2"/>
    <property type="match status" value="1"/>
</dbReference>
<dbReference type="EMBL" id="FOPM01000005">
    <property type="protein sequence ID" value="SFG55898.1"/>
    <property type="molecule type" value="Genomic_DNA"/>
</dbReference>
<dbReference type="HAMAP" id="MF_01940">
    <property type="entry name" value="RNA_CPDase"/>
    <property type="match status" value="1"/>
</dbReference>
<comment type="similarity">
    <text evidence="2">Belongs to the 2H phosphoesterase superfamily. ThpR family.</text>
</comment>
<dbReference type="PANTHER" id="PTHR35561">
    <property type="entry name" value="RNA 2',3'-CYCLIC PHOSPHODIESTERASE"/>
    <property type="match status" value="1"/>
</dbReference>
<dbReference type="EC" id="3.1.4.58" evidence="2"/>
<feature type="active site" description="Proton donor" evidence="2">
    <location>
        <position position="37"/>
    </location>
</feature>
<dbReference type="InterPro" id="IPR009097">
    <property type="entry name" value="Cyclic_Pdiesterase"/>
</dbReference>
<accession>A0A1I2ST83</accession>
<comment type="function">
    <text evidence="2">Hydrolyzes RNA 2',3'-cyclic phosphodiester to an RNA 2'-phosphomonoester.</text>
</comment>